<protein>
    <submittedName>
        <fullName evidence="1">Uncharacterized protein</fullName>
    </submittedName>
</protein>
<dbReference type="EMBL" id="JASBWS010000013">
    <property type="protein sequence ID" value="KAJ9113135.1"/>
    <property type="molecule type" value="Genomic_DNA"/>
</dbReference>
<reference evidence="1" key="1">
    <citation type="submission" date="2023-04" db="EMBL/GenBank/DDBJ databases">
        <title>Draft Genome sequencing of Naganishia species isolated from polar environments using Oxford Nanopore Technology.</title>
        <authorList>
            <person name="Leo P."/>
            <person name="Venkateswaran K."/>
        </authorList>
    </citation>
    <scope>NUCLEOTIDE SEQUENCE</scope>
    <source>
        <strain evidence="1">MNA-CCFEE 5262</strain>
    </source>
</reference>
<comment type="caution">
    <text evidence="1">The sequence shown here is derived from an EMBL/GenBank/DDBJ whole genome shotgun (WGS) entry which is preliminary data.</text>
</comment>
<evidence type="ECO:0000313" key="2">
    <source>
        <dbReference type="Proteomes" id="UP001230649"/>
    </source>
</evidence>
<name>A0ACC2WP81_9TREE</name>
<evidence type="ECO:0000313" key="1">
    <source>
        <dbReference type="EMBL" id="KAJ9113135.1"/>
    </source>
</evidence>
<sequence>MTTSLSAPHPKQYSGTPTASGHPGQSQQPFRSSSPSTLNPYAARMSNPGSPSSTTSGQGEMSNKLIASPVLLSSPTLSSFPQASASDRDLTRYADKETSHSDTERKYADHRKTIQPHTFQKEQHHRYASSRQEPPATRQRLASSPSRTYTSSSLTDSTTSTGSRMTSPNIGSPPSPQRSPAGPVNYGHSAERLELDTLLRSVGDDQERALRKVLDERNSLAFQNAQLWKLIERERQKNSELRGRSAFLESQASLLQDGGPDVPRLDQSVQSKPRPFPLRESDRASSDDQKTGPHRASKVVEKGETSVPRPATTVVIPTLPPPTAAQAERPSRSGYLTKRGKNLGGWKTRYFTLEGPLLHYYDKRGGNYLGAIPILNAEIGRQHKDSATGPRDDKAYRHALLIIEAKKANGATGSKHVLCAESDQERDAWVAELLIASNKSTDQPLPSPSLGSATTPTMPRQSTSSSLATVSDHEAQVRAAQMENPEPVPALGSRPIPPRPQLRSTGSSLSSSPSNSNNEMSRSLPTTMGDSELAPGRDSSKQPGLISTGSTPPQMMSNSPMKMKRQSAMPLRYQALTQERDSSHVALSKVTGTATGRANETEAGRITRDMISGPSNGTPLPAGFKFGKDTNDRERKAKSIRLWGFGGKRTCDKAVLMFNSISSSPAAAMKQVFGVPLQQALLVKSIANLPTPVFRCLTYLEAHHAEKEEGIYRIGGSQSVMNRLKERFNADGDIDLLANDEHWDIHAIAGLLKWYFRDLPVSVLDEQQTAFVQSMDLIDPQLRIRELARLVSLLPLENYSLLRALCSHLILIIQHADENKMTLKNVSIILAPTIGVSGATLSIFLMNFKAIFDGEALAEAASDVTATQPRHSDATQAPVPRLDDGSTKNDTPRNRNSIIYAEASEHMLGMGNRELHNQEEVSEADYAEAEEGSGNSEADVTATQILPDGCGDASEPGKLTPSTSFNNADSTQRNIPRSPRMDWSSTVSE</sequence>
<organism evidence="1 2">
    <name type="scientific">Naganishia adeliensis</name>
    <dbReference type="NCBI Taxonomy" id="92952"/>
    <lineage>
        <taxon>Eukaryota</taxon>
        <taxon>Fungi</taxon>
        <taxon>Dikarya</taxon>
        <taxon>Basidiomycota</taxon>
        <taxon>Agaricomycotina</taxon>
        <taxon>Tremellomycetes</taxon>
        <taxon>Filobasidiales</taxon>
        <taxon>Filobasidiaceae</taxon>
        <taxon>Naganishia</taxon>
    </lineage>
</organism>
<proteinExistence type="predicted"/>
<gene>
    <name evidence="1" type="ORF">QFC20_002025</name>
</gene>
<dbReference type="Proteomes" id="UP001230649">
    <property type="component" value="Unassembled WGS sequence"/>
</dbReference>
<keyword evidence="2" id="KW-1185">Reference proteome</keyword>
<accession>A0ACC2WP81</accession>